<keyword evidence="1" id="KW-0175">Coiled coil</keyword>
<dbReference type="Proteomes" id="UP000291000">
    <property type="component" value="Chromosome 29"/>
</dbReference>
<dbReference type="Ensembl" id="ENSCHIT00000028112.1">
    <property type="protein sequence ID" value="ENSCHIP00000020280.1"/>
    <property type="gene ID" value="ENSCHIG00000018981.1"/>
</dbReference>
<dbReference type="AlphaFoldDB" id="A0A452F7D1"/>
<evidence type="ECO:0000256" key="2">
    <source>
        <dbReference type="SAM" id="MobiDB-lite"/>
    </source>
</evidence>
<evidence type="ECO:0000313" key="4">
    <source>
        <dbReference type="Proteomes" id="UP000291000"/>
    </source>
</evidence>
<keyword evidence="4" id="KW-1185">Reference proteome</keyword>
<dbReference type="Bgee" id="ENSCHIG00000018981">
    <property type="expression patterns" value="Expressed in frontal cortex and 10 other cell types or tissues"/>
</dbReference>
<name>A0A452F7D1_CAPHI</name>
<dbReference type="PANTHER" id="PTHR22414:SF0">
    <property type="entry name" value="LEUCINE ZIPPER PROTEIN 2"/>
    <property type="match status" value="1"/>
</dbReference>
<feature type="region of interest" description="Disordered" evidence="2">
    <location>
        <begin position="224"/>
        <end position="280"/>
    </location>
</feature>
<dbReference type="InterPro" id="IPR026718">
    <property type="entry name" value="Luzp2"/>
</dbReference>
<reference evidence="3 4" key="1">
    <citation type="submission" date="2016-04" db="EMBL/GenBank/DDBJ databases">
        <title>Polished mammalian reference genomes with single-molecule sequencing and chromosome conformation capture applied to the Capra hircus genome.</title>
        <authorList>
            <person name="Bickhart D.M."/>
            <person name="Koren S."/>
            <person name="Rosen B."/>
            <person name="Hastie A."/>
            <person name="Liachko I."/>
            <person name="Sullivan S.T."/>
            <person name="Burton J."/>
            <person name="Sayre B.L."/>
            <person name="Huson H.J."/>
            <person name="Lee J."/>
            <person name="Lam E."/>
            <person name="Kelley C.M."/>
            <person name="Hutchison J.L."/>
            <person name="Zhou Y."/>
            <person name="Sun J."/>
            <person name="Crisa A."/>
            <person name="Schwartz J.C."/>
            <person name="Hammond J.A."/>
            <person name="Schroeder S.G."/>
            <person name="Liu G.E."/>
            <person name="Dunham M."/>
            <person name="Shendure J."/>
            <person name="Sonstegard T.S."/>
            <person name="Phillippy A.M."/>
            <person name="Van Tassell C.P."/>
            <person name="Smith T.P."/>
        </authorList>
    </citation>
    <scope>NUCLEOTIDE SEQUENCE [LARGE SCALE GENOMIC DNA]</scope>
</reference>
<dbReference type="PANTHER" id="PTHR22414">
    <property type="entry name" value="LEUCINE ZIPPER PROTEIN 2"/>
    <property type="match status" value="1"/>
</dbReference>
<dbReference type="STRING" id="9925.ENSCHIP00000020280"/>
<proteinExistence type="predicted"/>
<sequence length="280" mass="31875">MKALQEALESQLKETADKAEKQEATINFLKTEMERKSKMIRDLQNENKSLKHKLLFGNKLCGLHAEEAYGISSVQFLNITLKRSKKVQSQLKELRYGKKDLLFKAQQLTDLEQKLAVAKKELEKAALDRESQLKAMKETVQLCLSTVFRDQHPPHLNPFRPYRTQISVPTMISDTRTAYVSTTAKPQEVTTEVNETPQIETTREEVLLRTPDCDSQIVFQESTACSTKHDENLPNNDTAESSPVPQDEPVPPCTECDEEKKPENPMTDTEGTANREKKLL</sequence>
<feature type="compositionally biased region" description="Polar residues" evidence="2">
    <location>
        <begin position="233"/>
        <end position="244"/>
    </location>
</feature>
<accession>A0A452F7D1</accession>
<organism evidence="3 4">
    <name type="scientific">Capra hircus</name>
    <name type="common">Goat</name>
    <dbReference type="NCBI Taxonomy" id="9925"/>
    <lineage>
        <taxon>Eukaryota</taxon>
        <taxon>Metazoa</taxon>
        <taxon>Chordata</taxon>
        <taxon>Craniata</taxon>
        <taxon>Vertebrata</taxon>
        <taxon>Euteleostomi</taxon>
        <taxon>Mammalia</taxon>
        <taxon>Eutheria</taxon>
        <taxon>Laurasiatheria</taxon>
        <taxon>Artiodactyla</taxon>
        <taxon>Ruminantia</taxon>
        <taxon>Pecora</taxon>
        <taxon>Bovidae</taxon>
        <taxon>Caprinae</taxon>
        <taxon>Capra</taxon>
    </lineage>
</organism>
<reference evidence="3" key="3">
    <citation type="submission" date="2025-09" db="UniProtKB">
        <authorList>
            <consortium name="Ensembl"/>
        </authorList>
    </citation>
    <scope>IDENTIFICATION</scope>
</reference>
<protein>
    <submittedName>
        <fullName evidence="3">Leucine zipper protein 2</fullName>
    </submittedName>
</protein>
<feature type="coiled-coil region" evidence="1">
    <location>
        <begin position="2"/>
        <end position="53"/>
    </location>
</feature>
<dbReference type="GeneTree" id="ENSGT00390000013180"/>
<evidence type="ECO:0000256" key="1">
    <source>
        <dbReference type="SAM" id="Coils"/>
    </source>
</evidence>
<evidence type="ECO:0000313" key="3">
    <source>
        <dbReference type="Ensembl" id="ENSCHIP00000020280.1"/>
    </source>
</evidence>
<reference evidence="3" key="2">
    <citation type="submission" date="2025-08" db="UniProtKB">
        <authorList>
            <consortium name="Ensembl"/>
        </authorList>
    </citation>
    <scope>IDENTIFICATION</scope>
</reference>
<gene>
    <name evidence="3" type="primary">LUZP2</name>
</gene>
<feature type="coiled-coil region" evidence="1">
    <location>
        <begin position="101"/>
        <end position="139"/>
    </location>
</feature>
<dbReference type="EMBL" id="LWLT01000026">
    <property type="status" value="NOT_ANNOTATED_CDS"/>
    <property type="molecule type" value="Genomic_DNA"/>
</dbReference>